<dbReference type="EMBL" id="CP065601">
    <property type="protein sequence ID" value="QPQ93009.1"/>
    <property type="molecule type" value="Genomic_DNA"/>
</dbReference>
<name>A0AAQ0BSN6_BURGL</name>
<dbReference type="Proteomes" id="UP000594892">
    <property type="component" value="Chromosome 2"/>
</dbReference>
<sequence>MPRLWFQTGMLVNPPPGFVLRRPQAAAADRLLRFPCAGGGSLSYRRWALALPGWLEVAAVEPPGRRIGSPQ</sequence>
<accession>A0AAQ0BSN6</accession>
<reference evidence="2" key="2">
    <citation type="submission" date="2022-06" db="EMBL/GenBank/DDBJ databases">
        <title>Draft genome sequence of Burkholderia glumae strain GR20004 isolated from rice panicle showing bacterial panicle blight.</title>
        <authorList>
            <person name="Choi S.Y."/>
            <person name="Lee Y.H."/>
        </authorList>
    </citation>
    <scope>NUCLEOTIDE SEQUENCE</scope>
    <source>
        <strain evidence="2">GR20004</strain>
    </source>
</reference>
<dbReference type="EMBL" id="CP099587">
    <property type="protein sequence ID" value="USS47242.1"/>
    <property type="molecule type" value="Genomic_DNA"/>
</dbReference>
<dbReference type="InterPro" id="IPR029058">
    <property type="entry name" value="AB_hydrolase_fold"/>
</dbReference>
<gene>
    <name evidence="1" type="ORF">I6H06_11885</name>
    <name evidence="2" type="ORF">NFI99_20495</name>
</gene>
<evidence type="ECO:0000313" key="2">
    <source>
        <dbReference type="EMBL" id="USS47242.1"/>
    </source>
</evidence>
<dbReference type="RefSeq" id="WP_017433605.1">
    <property type="nucleotide sequence ID" value="NZ_CP021074.1"/>
</dbReference>
<organism evidence="1 3">
    <name type="scientific">Burkholderia glumae</name>
    <name type="common">Pseudomonas glumae</name>
    <dbReference type="NCBI Taxonomy" id="337"/>
    <lineage>
        <taxon>Bacteria</taxon>
        <taxon>Pseudomonadati</taxon>
        <taxon>Pseudomonadota</taxon>
        <taxon>Betaproteobacteria</taxon>
        <taxon>Burkholderiales</taxon>
        <taxon>Burkholderiaceae</taxon>
        <taxon>Burkholderia</taxon>
    </lineage>
</organism>
<reference evidence="1 3" key="1">
    <citation type="submission" date="2020-12" db="EMBL/GenBank/DDBJ databases">
        <title>FDA dAtabase for Regulatory Grade micrObial Sequences (FDA-ARGOS): Supporting development and validation of Infectious Disease Dx tests.</title>
        <authorList>
            <person name="Minogue T."/>
            <person name="Wolcott M."/>
            <person name="Wasieloski L."/>
            <person name="Aguilar W."/>
            <person name="Moore D."/>
            <person name="Jaissle J."/>
            <person name="Tallon L."/>
            <person name="Sadzewicz L."/>
            <person name="Zhao X."/>
            <person name="Boylan J."/>
            <person name="Ott S."/>
            <person name="Bowen H."/>
            <person name="Vavikolanu K."/>
            <person name="Mehta A."/>
            <person name="Aluvathingal J."/>
            <person name="Nadendla S."/>
            <person name="Yan Y."/>
            <person name="Sichtig H."/>
        </authorList>
    </citation>
    <scope>NUCLEOTIDE SEQUENCE [LARGE SCALE GENOMIC DNA]</scope>
    <source>
        <strain evidence="1 3">FDAARGOS_949</strain>
    </source>
</reference>
<dbReference type="GeneID" id="45698531"/>
<evidence type="ECO:0000313" key="4">
    <source>
        <dbReference type="Proteomes" id="UP001056386"/>
    </source>
</evidence>
<dbReference type="Proteomes" id="UP001056386">
    <property type="component" value="Chromosome 1"/>
</dbReference>
<dbReference type="Gene3D" id="3.40.50.1820">
    <property type="entry name" value="alpha/beta hydrolase"/>
    <property type="match status" value="1"/>
</dbReference>
<evidence type="ECO:0000313" key="1">
    <source>
        <dbReference type="EMBL" id="QPQ93009.1"/>
    </source>
</evidence>
<proteinExistence type="predicted"/>
<evidence type="ECO:0000313" key="3">
    <source>
        <dbReference type="Proteomes" id="UP000594892"/>
    </source>
</evidence>
<protein>
    <submittedName>
        <fullName evidence="1">Uncharacterized protein</fullName>
    </submittedName>
</protein>
<keyword evidence="4" id="KW-1185">Reference proteome</keyword>
<dbReference type="AlphaFoldDB" id="A0AAQ0BSN6"/>